<name>A0ABD0M0N9_9CAEN</name>
<reference evidence="2 3" key="1">
    <citation type="journal article" date="2023" name="Sci. Data">
        <title>Genome assembly of the Korean intertidal mud-creeper Batillaria attramentaria.</title>
        <authorList>
            <person name="Patra A.K."/>
            <person name="Ho P.T."/>
            <person name="Jun S."/>
            <person name="Lee S.J."/>
            <person name="Kim Y."/>
            <person name="Won Y.J."/>
        </authorList>
    </citation>
    <scope>NUCLEOTIDE SEQUENCE [LARGE SCALE GENOMIC DNA]</scope>
    <source>
        <strain evidence="2">Wonlab-2016</strain>
    </source>
</reference>
<keyword evidence="3" id="KW-1185">Reference proteome</keyword>
<accession>A0ABD0M0N9</accession>
<organism evidence="2 3">
    <name type="scientific">Batillaria attramentaria</name>
    <dbReference type="NCBI Taxonomy" id="370345"/>
    <lineage>
        <taxon>Eukaryota</taxon>
        <taxon>Metazoa</taxon>
        <taxon>Spiralia</taxon>
        <taxon>Lophotrochozoa</taxon>
        <taxon>Mollusca</taxon>
        <taxon>Gastropoda</taxon>
        <taxon>Caenogastropoda</taxon>
        <taxon>Sorbeoconcha</taxon>
        <taxon>Cerithioidea</taxon>
        <taxon>Batillariidae</taxon>
        <taxon>Batillaria</taxon>
    </lineage>
</organism>
<dbReference type="Proteomes" id="UP001519460">
    <property type="component" value="Unassembled WGS sequence"/>
</dbReference>
<protein>
    <submittedName>
        <fullName evidence="2">Uncharacterized protein</fullName>
    </submittedName>
</protein>
<proteinExistence type="predicted"/>
<dbReference type="AlphaFoldDB" id="A0ABD0M0N9"/>
<comment type="caution">
    <text evidence="2">The sequence shown here is derived from an EMBL/GenBank/DDBJ whole genome shotgun (WGS) entry which is preliminary data.</text>
</comment>
<dbReference type="EMBL" id="JACVVK020000011">
    <property type="protein sequence ID" value="KAK7505247.1"/>
    <property type="molecule type" value="Genomic_DNA"/>
</dbReference>
<feature type="region of interest" description="Disordered" evidence="1">
    <location>
        <begin position="121"/>
        <end position="143"/>
    </location>
</feature>
<gene>
    <name evidence="2" type="ORF">BaRGS_00003409</name>
</gene>
<evidence type="ECO:0000256" key="1">
    <source>
        <dbReference type="SAM" id="MobiDB-lite"/>
    </source>
</evidence>
<evidence type="ECO:0000313" key="2">
    <source>
        <dbReference type="EMBL" id="KAK7505247.1"/>
    </source>
</evidence>
<sequence length="143" mass="15933">MDCVTVWMTEQVRLRSCRLWGYEEDCHHLRGSFLWISSVGTSPNSATVEWLTIQHLITELPLVVGRSVVALQINFDKPTCESDVSCGYCRGNCGGSKEIEERPMKICDTVFSVNVKCPCRSKRSVPGRSSGEASSVKTDELKT</sequence>
<evidence type="ECO:0000313" key="3">
    <source>
        <dbReference type="Proteomes" id="UP001519460"/>
    </source>
</evidence>